<evidence type="ECO:0000256" key="1">
    <source>
        <dbReference type="SAM" id="MobiDB-lite"/>
    </source>
</evidence>
<sequence length="760" mass="85152">MSTRSVFSSQQSQLQRTTSTTHLGKTNPLGLKASQRGRSMSMPDLTKSGHVASSTPATEVSLGAKKDLNNKRVQILQLQVQIAKGQQLPNSKGSVDRKARAAFEAFALAHQQNLSDNRKGTAHVYTLPEFFWSKYGDAFDQELHDYTLAQIQEYASNPEFENAVFVLGTMVTAKRPESLVQFDADDVGTISDQLEVDLRDAFQEAISTQDESYTKPTRERVLLATVGDMLNAEMKKHDLKPDASLEEIKESDMNRGEAIQSITARVKTMNRHVDAMKSLFAIHPTKFPNDEQIAQFNEYVTNSQWGEAKAMLAELMAPFKSPRETSRYMKSGMMRKINAFFQSQEDAAAAKALMKDFKTHFQPKILSPTERRNIIQDKKHIKRSDQIQDPAQFKKWYSVKSDSSMYKSFENKAVVIEGGTDGQMKFVNKVYPSDIDSPHYDEVAYSVRSDDGNDVNSSFRHESFQSHVSKVHPQNTVKQVQTKSRSAGIDAASFMFESPKTGLKLGVAICRDYSSRAYQHIADESLKGQIDHLQIVSAGVDELDDKKGMAKSSVALNDGLSQLPRAKSFVEDSPFRQDDGVTHIIKYDDSDKSFSIEANMKKSMFQSRPIDFTRDFAMDVSPPLHLQDGDDSSVESFETFGVNSGINPLLHQNVSDARNTLEVLYDQIDQANHFMKLIEAEEQKGGAADYSAIYAAINQDPFISDSTHLEADTTPKDAKFALNQFISGVKKNVAKTEKILSDGLAFLDQINVERLRHQHY</sequence>
<dbReference type="KEGG" id="scor:J3U87_33830"/>
<evidence type="ECO:0000313" key="2">
    <source>
        <dbReference type="EMBL" id="QTD50592.1"/>
    </source>
</evidence>
<proteinExistence type="predicted"/>
<name>A0A8A4TNB5_SULCO</name>
<gene>
    <name evidence="2" type="ORF">J3U87_33830</name>
</gene>
<feature type="compositionally biased region" description="Low complexity" evidence="1">
    <location>
        <begin position="8"/>
        <end position="21"/>
    </location>
</feature>
<keyword evidence="3" id="KW-1185">Reference proteome</keyword>
<dbReference type="EMBL" id="CP071793">
    <property type="protein sequence ID" value="QTD50592.1"/>
    <property type="molecule type" value="Genomic_DNA"/>
</dbReference>
<reference evidence="2" key="1">
    <citation type="submission" date="2021-03" db="EMBL/GenBank/DDBJ databases">
        <title>Acanthopleuribacteraceae sp. M133.</title>
        <authorList>
            <person name="Wang G."/>
        </authorList>
    </citation>
    <scope>NUCLEOTIDE SEQUENCE</scope>
    <source>
        <strain evidence="2">M133</strain>
    </source>
</reference>
<accession>A0A8A4TNB5</accession>
<dbReference type="AlphaFoldDB" id="A0A8A4TNB5"/>
<dbReference type="Proteomes" id="UP000663929">
    <property type="component" value="Chromosome"/>
</dbReference>
<dbReference type="RefSeq" id="WP_237380413.1">
    <property type="nucleotide sequence ID" value="NZ_CP071793.1"/>
</dbReference>
<evidence type="ECO:0000313" key="3">
    <source>
        <dbReference type="Proteomes" id="UP000663929"/>
    </source>
</evidence>
<protein>
    <submittedName>
        <fullName evidence="2">Uncharacterized protein</fullName>
    </submittedName>
</protein>
<feature type="region of interest" description="Disordered" evidence="1">
    <location>
        <begin position="1"/>
        <end position="64"/>
    </location>
</feature>
<organism evidence="2 3">
    <name type="scientific">Sulfidibacter corallicola</name>
    <dbReference type="NCBI Taxonomy" id="2818388"/>
    <lineage>
        <taxon>Bacteria</taxon>
        <taxon>Pseudomonadati</taxon>
        <taxon>Acidobacteriota</taxon>
        <taxon>Holophagae</taxon>
        <taxon>Acanthopleuribacterales</taxon>
        <taxon>Acanthopleuribacteraceae</taxon>
        <taxon>Sulfidibacter</taxon>
    </lineage>
</organism>